<evidence type="ECO:0000256" key="1">
    <source>
        <dbReference type="SAM" id="MobiDB-lite"/>
    </source>
</evidence>
<dbReference type="AlphaFoldDB" id="A0A9P4SHE8"/>
<reference evidence="2" key="1">
    <citation type="journal article" date="2020" name="Stud. Mycol.">
        <title>101 Dothideomycetes genomes: a test case for predicting lifestyles and emergence of pathogens.</title>
        <authorList>
            <person name="Haridas S."/>
            <person name="Albert R."/>
            <person name="Binder M."/>
            <person name="Bloem J."/>
            <person name="Labutti K."/>
            <person name="Salamov A."/>
            <person name="Andreopoulos B."/>
            <person name="Baker S."/>
            <person name="Barry K."/>
            <person name="Bills G."/>
            <person name="Bluhm B."/>
            <person name="Cannon C."/>
            <person name="Castanera R."/>
            <person name="Culley D."/>
            <person name="Daum C."/>
            <person name="Ezra D."/>
            <person name="Gonzalez J."/>
            <person name="Henrissat B."/>
            <person name="Kuo A."/>
            <person name="Liang C."/>
            <person name="Lipzen A."/>
            <person name="Lutzoni F."/>
            <person name="Magnuson J."/>
            <person name="Mondo S."/>
            <person name="Nolan M."/>
            <person name="Ohm R."/>
            <person name="Pangilinan J."/>
            <person name="Park H.-J."/>
            <person name="Ramirez L."/>
            <person name="Alfaro M."/>
            <person name="Sun H."/>
            <person name="Tritt A."/>
            <person name="Yoshinaga Y."/>
            <person name="Zwiers L.-H."/>
            <person name="Turgeon B."/>
            <person name="Goodwin S."/>
            <person name="Spatafora J."/>
            <person name="Crous P."/>
            <person name="Grigoriev I."/>
        </authorList>
    </citation>
    <scope>NUCLEOTIDE SEQUENCE</scope>
    <source>
        <strain evidence="2">CBS 101060</strain>
    </source>
</reference>
<sequence>MGAPSKELPKVHSKFGLHNLAKKASSVALRRPGGSGSAPHPGLAEVTAYSVETGVASAAPTGRLRRTAPAYTVSPAEALKPKPLAESRRTALVRNRAPQIPYQDAPVAPWGQSQVLLEHQRPYGGNIRVPASGQSLSLDDELVDVLAGQNYRGGGGFLHCDGDPGDLPAQGSRLRGRPDRRLPIPGLGD</sequence>
<organism evidence="2 3">
    <name type="scientific">Patellaria atrata CBS 101060</name>
    <dbReference type="NCBI Taxonomy" id="1346257"/>
    <lineage>
        <taxon>Eukaryota</taxon>
        <taxon>Fungi</taxon>
        <taxon>Dikarya</taxon>
        <taxon>Ascomycota</taxon>
        <taxon>Pezizomycotina</taxon>
        <taxon>Dothideomycetes</taxon>
        <taxon>Dothideomycetes incertae sedis</taxon>
        <taxon>Patellariales</taxon>
        <taxon>Patellariaceae</taxon>
        <taxon>Patellaria</taxon>
    </lineage>
</organism>
<protein>
    <submittedName>
        <fullName evidence="2">Uncharacterized protein</fullName>
    </submittedName>
</protein>
<accession>A0A9P4SHE8</accession>
<evidence type="ECO:0000313" key="3">
    <source>
        <dbReference type="Proteomes" id="UP000799429"/>
    </source>
</evidence>
<feature type="region of interest" description="Disordered" evidence="1">
    <location>
        <begin position="156"/>
        <end position="189"/>
    </location>
</feature>
<gene>
    <name evidence="2" type="ORF">M501DRAFT_1014443</name>
</gene>
<keyword evidence="3" id="KW-1185">Reference proteome</keyword>
<comment type="caution">
    <text evidence="2">The sequence shown here is derived from an EMBL/GenBank/DDBJ whole genome shotgun (WGS) entry which is preliminary data.</text>
</comment>
<evidence type="ECO:0000313" key="2">
    <source>
        <dbReference type="EMBL" id="KAF2841653.1"/>
    </source>
</evidence>
<name>A0A9P4SHE8_9PEZI</name>
<dbReference type="Proteomes" id="UP000799429">
    <property type="component" value="Unassembled WGS sequence"/>
</dbReference>
<dbReference type="EMBL" id="MU006091">
    <property type="protein sequence ID" value="KAF2841653.1"/>
    <property type="molecule type" value="Genomic_DNA"/>
</dbReference>
<proteinExistence type="predicted"/>